<dbReference type="EMBL" id="JAJHVV010000004">
    <property type="protein sequence ID" value="MCK6263167.1"/>
    <property type="molecule type" value="Genomic_DNA"/>
</dbReference>
<feature type="signal peptide" evidence="1">
    <location>
        <begin position="1"/>
        <end position="20"/>
    </location>
</feature>
<dbReference type="InterPro" id="IPR007446">
    <property type="entry name" value="PilP"/>
</dbReference>
<keyword evidence="3" id="KW-1185">Reference proteome</keyword>
<dbReference type="PROSITE" id="PS51257">
    <property type="entry name" value="PROKAR_LIPOPROTEIN"/>
    <property type="match status" value="1"/>
</dbReference>
<comment type="caution">
    <text evidence="2">The sequence shown here is derived from an EMBL/GenBank/DDBJ whole genome shotgun (WGS) entry which is preliminary data.</text>
</comment>
<evidence type="ECO:0000313" key="2">
    <source>
        <dbReference type="EMBL" id="MCK6263167.1"/>
    </source>
</evidence>
<accession>A0A9X2BJ73</accession>
<reference evidence="2" key="1">
    <citation type="submission" date="2021-11" db="EMBL/GenBank/DDBJ databases">
        <title>Vibrio ZSDE26 sp. nov. and Vibrio ZSDZ34 sp. nov., isolated from coastal seawater in Qingdao.</title>
        <authorList>
            <person name="Zhang P."/>
        </authorList>
    </citation>
    <scope>NUCLEOTIDE SEQUENCE</scope>
    <source>
        <strain evidence="2">ZSDE26</strain>
    </source>
</reference>
<name>A0A9X2BJ73_9VIBR</name>
<sequence>MKINVFTWLLFIAFLSGCNANQDSMDEFIQRVESQARVDVEHLSPMLAFQAYPYQSQGFRQPFVLPIAAIVQEQPIVKKDCWQPSKRNKSGRLERYPISKLKLKGVMGSSGQVSALIQTPKGQVVKVGKGQFIGLNNGRVTRVTPSYLLINETLPDGLGCWSKRNVKLALK</sequence>
<gene>
    <name evidence="2" type="ORF">KP803_07750</name>
</gene>
<proteinExistence type="predicted"/>
<protein>
    <submittedName>
        <fullName evidence="2">Pilus assembly protein PilP</fullName>
    </submittedName>
</protein>
<evidence type="ECO:0000313" key="3">
    <source>
        <dbReference type="Proteomes" id="UP001139559"/>
    </source>
</evidence>
<organism evidence="2 3">
    <name type="scientific">Vibrio amylolyticus</name>
    <dbReference type="NCBI Taxonomy" id="2847292"/>
    <lineage>
        <taxon>Bacteria</taxon>
        <taxon>Pseudomonadati</taxon>
        <taxon>Pseudomonadota</taxon>
        <taxon>Gammaproteobacteria</taxon>
        <taxon>Vibrionales</taxon>
        <taxon>Vibrionaceae</taxon>
        <taxon>Vibrio</taxon>
    </lineage>
</organism>
<keyword evidence="1" id="KW-0732">Signal</keyword>
<dbReference type="AlphaFoldDB" id="A0A9X2BJ73"/>
<dbReference type="Gene3D" id="2.30.30.830">
    <property type="match status" value="1"/>
</dbReference>
<evidence type="ECO:0000256" key="1">
    <source>
        <dbReference type="SAM" id="SignalP"/>
    </source>
</evidence>
<feature type="chain" id="PRO_5040987256" evidence="1">
    <location>
        <begin position="21"/>
        <end position="171"/>
    </location>
</feature>
<dbReference type="Pfam" id="PF04351">
    <property type="entry name" value="PilP"/>
    <property type="match status" value="1"/>
</dbReference>
<dbReference type="PIRSF" id="PIRSF016481">
    <property type="entry name" value="Pilus_assembly_PilP"/>
    <property type="match status" value="1"/>
</dbReference>
<dbReference type="RefSeq" id="WP_248008256.1">
    <property type="nucleotide sequence ID" value="NZ_JAJHVV010000004.1"/>
</dbReference>
<dbReference type="Proteomes" id="UP001139559">
    <property type="component" value="Unassembled WGS sequence"/>
</dbReference>